<organism evidence="8 9">
    <name type="scientific">Salinirubellus salinus</name>
    <dbReference type="NCBI Taxonomy" id="1364945"/>
    <lineage>
        <taxon>Archaea</taxon>
        <taxon>Methanobacteriati</taxon>
        <taxon>Methanobacteriota</taxon>
        <taxon>Stenosarchaea group</taxon>
        <taxon>Halobacteria</taxon>
        <taxon>Halobacteriales</taxon>
        <taxon>Natronomonadaceae</taxon>
        <taxon>Salinirubellus</taxon>
    </lineage>
</organism>
<keyword evidence="3" id="KW-0285">Flavoprotein</keyword>
<gene>
    <name evidence="8" type="ORF">N0B31_17505</name>
</gene>
<evidence type="ECO:0000256" key="5">
    <source>
        <dbReference type="ARBA" id="ARBA00023002"/>
    </source>
</evidence>
<keyword evidence="4" id="KW-0274">FAD</keyword>
<dbReference type="PANTHER" id="PTHR42973">
    <property type="entry name" value="BINDING OXIDOREDUCTASE, PUTATIVE (AFU_ORTHOLOGUE AFUA_1G17690)-RELATED"/>
    <property type="match status" value="1"/>
</dbReference>
<evidence type="ECO:0000256" key="6">
    <source>
        <dbReference type="SAM" id="MobiDB-lite"/>
    </source>
</evidence>
<comment type="cofactor">
    <cofactor evidence="1">
        <name>FAD</name>
        <dbReference type="ChEBI" id="CHEBI:57692"/>
    </cofactor>
</comment>
<dbReference type="InterPro" id="IPR036318">
    <property type="entry name" value="FAD-bd_PCMH-like_sf"/>
</dbReference>
<dbReference type="AlphaFoldDB" id="A0A9E7U7T5"/>
<feature type="domain" description="FAD-binding PCMH-type" evidence="7">
    <location>
        <begin position="41"/>
        <end position="211"/>
    </location>
</feature>
<reference evidence="8" key="1">
    <citation type="submission" date="2022-09" db="EMBL/GenBank/DDBJ databases">
        <title>Diverse halophilic archaea isolated from saline environments.</title>
        <authorList>
            <person name="Cui H.-L."/>
        </authorList>
    </citation>
    <scope>NUCLEOTIDE SEQUENCE</scope>
    <source>
        <strain evidence="8">ZS-35-S2</strain>
    </source>
</reference>
<dbReference type="InterPro" id="IPR016169">
    <property type="entry name" value="FAD-bd_PCMH_sub2"/>
</dbReference>
<dbReference type="Gene3D" id="3.40.462.20">
    <property type="match status" value="1"/>
</dbReference>
<evidence type="ECO:0000259" key="7">
    <source>
        <dbReference type="PROSITE" id="PS51387"/>
    </source>
</evidence>
<evidence type="ECO:0000313" key="8">
    <source>
        <dbReference type="EMBL" id="UWM53911.1"/>
    </source>
</evidence>
<dbReference type="InterPro" id="IPR006093">
    <property type="entry name" value="Oxy_OxRdtase_FAD_BS"/>
</dbReference>
<feature type="region of interest" description="Disordered" evidence="6">
    <location>
        <begin position="455"/>
        <end position="474"/>
    </location>
</feature>
<keyword evidence="9" id="KW-1185">Reference proteome</keyword>
<evidence type="ECO:0000256" key="3">
    <source>
        <dbReference type="ARBA" id="ARBA00022630"/>
    </source>
</evidence>
<dbReference type="Gene3D" id="3.30.43.10">
    <property type="entry name" value="Uridine Diphospho-n-acetylenolpyruvylglucosamine Reductase, domain 2"/>
    <property type="match status" value="1"/>
</dbReference>
<dbReference type="InterPro" id="IPR016166">
    <property type="entry name" value="FAD-bd_PCMH"/>
</dbReference>
<keyword evidence="5" id="KW-0560">Oxidoreductase</keyword>
<dbReference type="RefSeq" id="WP_260592905.1">
    <property type="nucleotide sequence ID" value="NZ_CP104003.1"/>
</dbReference>
<dbReference type="PANTHER" id="PTHR42973:SF39">
    <property type="entry name" value="FAD-BINDING PCMH-TYPE DOMAIN-CONTAINING PROTEIN"/>
    <property type="match status" value="1"/>
</dbReference>
<dbReference type="Pfam" id="PF01565">
    <property type="entry name" value="FAD_binding_4"/>
    <property type="match status" value="1"/>
</dbReference>
<dbReference type="SUPFAM" id="SSF56176">
    <property type="entry name" value="FAD-binding/transporter-associated domain-like"/>
    <property type="match status" value="1"/>
</dbReference>
<dbReference type="KEGG" id="ssai:N0B31_17505"/>
<evidence type="ECO:0000313" key="9">
    <source>
        <dbReference type="Proteomes" id="UP001057580"/>
    </source>
</evidence>
<evidence type="ECO:0000256" key="1">
    <source>
        <dbReference type="ARBA" id="ARBA00001974"/>
    </source>
</evidence>
<evidence type="ECO:0000256" key="4">
    <source>
        <dbReference type="ARBA" id="ARBA00022827"/>
    </source>
</evidence>
<dbReference type="GeneID" id="74944257"/>
<dbReference type="GO" id="GO:0071949">
    <property type="term" value="F:FAD binding"/>
    <property type="evidence" value="ECO:0007669"/>
    <property type="project" value="InterPro"/>
</dbReference>
<dbReference type="InterPro" id="IPR050416">
    <property type="entry name" value="FAD-linked_Oxidoreductase"/>
</dbReference>
<name>A0A9E7U7T5_9EURY</name>
<sequence>MARATLDTDGIDQFAERLHGEVLTPDSPGYDEVRAVWNGTVDRHPALVVRPTGVADVQAALAFARETDLPVSTRGGGHNVSGSAVCDDGLVIDCSAMDAVRVDPAARTAWVQSGTTWADVDHETQAFGLATPGGVVSKTGVAGLTLGGGIGHLRCAYGLSCDNLRTVELVTPDGEYRVASRESNPDLFWGLRGGGGNFGVVTAFEFDCHPVGPEVATLLVFYPADDLRAVLRGYREFVAHSPDEVSTLTFAGTLPDEELFSGETLDREKITVMGAHAGDVDAGREALAPLRELADPLADLSGSMPYVEFQRLLDADYPDGMRYYWTSLYLDGLPDAAIDRVEHWARVAPSPLSTVDVWELGGAIADVEPEGSAFPAREAPFLLGIEANWEAPDADEANVQWARDCMADLREFSDGSVYLNFPGFFEDHDETMACTFGDAYERLAALRDEYDPTGLLHANGAVPSPEAARTDGGA</sequence>
<comment type="similarity">
    <text evidence="2">Belongs to the oxygen-dependent FAD-linked oxidoreductase family.</text>
</comment>
<dbReference type="InterPro" id="IPR016167">
    <property type="entry name" value="FAD-bd_PCMH_sub1"/>
</dbReference>
<evidence type="ECO:0000256" key="2">
    <source>
        <dbReference type="ARBA" id="ARBA00005466"/>
    </source>
</evidence>
<dbReference type="Gene3D" id="3.30.465.10">
    <property type="match status" value="1"/>
</dbReference>
<dbReference type="EMBL" id="CP104003">
    <property type="protein sequence ID" value="UWM53911.1"/>
    <property type="molecule type" value="Genomic_DNA"/>
</dbReference>
<accession>A0A9E7U7T5</accession>
<dbReference type="InterPro" id="IPR006094">
    <property type="entry name" value="Oxid_FAD_bind_N"/>
</dbReference>
<proteinExistence type="inferred from homology"/>
<dbReference type="PROSITE" id="PS00862">
    <property type="entry name" value="OX2_COVAL_FAD"/>
    <property type="match status" value="1"/>
</dbReference>
<protein>
    <submittedName>
        <fullName evidence="8">FAD-binding oxidoreductase</fullName>
    </submittedName>
</protein>
<dbReference type="GO" id="GO:0016491">
    <property type="term" value="F:oxidoreductase activity"/>
    <property type="evidence" value="ECO:0007669"/>
    <property type="project" value="UniProtKB-KW"/>
</dbReference>
<dbReference type="PROSITE" id="PS51387">
    <property type="entry name" value="FAD_PCMH"/>
    <property type="match status" value="1"/>
</dbReference>
<dbReference type="Proteomes" id="UP001057580">
    <property type="component" value="Chromosome"/>
</dbReference>